<proteinExistence type="predicted"/>
<evidence type="ECO:0000256" key="3">
    <source>
        <dbReference type="ARBA" id="ARBA00012438"/>
    </source>
</evidence>
<dbReference type="SMART" id="SM00304">
    <property type="entry name" value="HAMP"/>
    <property type="match status" value="1"/>
</dbReference>
<keyword evidence="15" id="KW-1185">Reference proteome</keyword>
<dbReference type="InterPro" id="IPR003661">
    <property type="entry name" value="HisK_dim/P_dom"/>
</dbReference>
<dbReference type="SUPFAM" id="SSF55874">
    <property type="entry name" value="ATPase domain of HSP90 chaperone/DNA topoisomerase II/histidine kinase"/>
    <property type="match status" value="1"/>
</dbReference>
<dbReference type="PROSITE" id="PS50109">
    <property type="entry name" value="HIS_KIN"/>
    <property type="match status" value="1"/>
</dbReference>
<gene>
    <name evidence="14" type="ORF">SAMN05421819_0699</name>
</gene>
<reference evidence="14 15" key="1">
    <citation type="submission" date="2016-10" db="EMBL/GenBank/DDBJ databases">
        <authorList>
            <person name="de Groot N.N."/>
        </authorList>
    </citation>
    <scope>NUCLEOTIDE SEQUENCE [LARGE SCALE GENOMIC DNA]</scope>
    <source>
        <strain evidence="14 15">DSM 22489</strain>
    </source>
</reference>
<accession>A0A1H5TQB1</accession>
<dbReference type="InterPro" id="IPR004358">
    <property type="entry name" value="Sig_transdc_His_kin-like_C"/>
</dbReference>
<evidence type="ECO:0000256" key="4">
    <source>
        <dbReference type="ARBA" id="ARBA00022553"/>
    </source>
</evidence>
<evidence type="ECO:0000256" key="8">
    <source>
        <dbReference type="ARBA" id="ARBA00022989"/>
    </source>
</evidence>
<evidence type="ECO:0000313" key="14">
    <source>
        <dbReference type="EMBL" id="SEF64969.1"/>
    </source>
</evidence>
<evidence type="ECO:0000256" key="5">
    <source>
        <dbReference type="ARBA" id="ARBA00022679"/>
    </source>
</evidence>
<dbReference type="Gene3D" id="1.10.287.130">
    <property type="match status" value="1"/>
</dbReference>
<comment type="subcellular location">
    <subcellularLocation>
        <location evidence="2">Membrane</location>
    </subcellularLocation>
</comment>
<dbReference type="InterPro" id="IPR003594">
    <property type="entry name" value="HATPase_dom"/>
</dbReference>
<keyword evidence="5" id="KW-0808">Transferase</keyword>
<dbReference type="PROSITE" id="PS50885">
    <property type="entry name" value="HAMP"/>
    <property type="match status" value="1"/>
</dbReference>
<dbReference type="PANTHER" id="PTHR45436">
    <property type="entry name" value="SENSOR HISTIDINE KINASE YKOH"/>
    <property type="match status" value="1"/>
</dbReference>
<feature type="transmembrane region" description="Helical" evidence="11">
    <location>
        <begin position="161"/>
        <end position="184"/>
    </location>
</feature>
<evidence type="ECO:0000256" key="7">
    <source>
        <dbReference type="ARBA" id="ARBA00022777"/>
    </source>
</evidence>
<sequence>MIRFRSIRVKLNVLYVLLTVSWMSVVGLSTYLYLRRALLTSRAETMQRREQRLEHYINDTYAHVPGISLRDQLRYFMDATVAPYDTLEIFDLSGRRIYPDELPHPSIQWPEGICRQACFGEVTLDGHRMRTLKHAAQLDGRPVVLCLAGSMDEHYDVLDRVIRSFLIAAPLMLIASVAAGFLLSRRAMHPVDRMTSDARTIGIGSLERRLPVPDTGDEIQRLAETWNELLERVDLAVGRLKQFTHDLSHDLRTSTTVMLATAQMALRAERSSTDYRAALTTIANESIATSRMLDDLLAIASTDPSQQEVVLLPLDLNEVVEEACEQLQGHAALKHQHLCWTSSAGAYVRGDLPLLRRLVTILIDNAVKYTPENGTISARAHIEDSAVVLQVTDNGIGISPSNRERIFDRFFREDPSRAHEGGRGLGLAIAKGIAAAHHAGIDVISDPGAGSTFSIRFPRYVPEIQVERRPKRLYSALRNGA</sequence>
<keyword evidence="10 11" id="KW-0472">Membrane</keyword>
<organism evidence="14 15">
    <name type="scientific">Bryocella elongata</name>
    <dbReference type="NCBI Taxonomy" id="863522"/>
    <lineage>
        <taxon>Bacteria</taxon>
        <taxon>Pseudomonadati</taxon>
        <taxon>Acidobacteriota</taxon>
        <taxon>Terriglobia</taxon>
        <taxon>Terriglobales</taxon>
        <taxon>Acidobacteriaceae</taxon>
        <taxon>Bryocella</taxon>
    </lineage>
</organism>
<protein>
    <recommendedName>
        <fullName evidence="3">histidine kinase</fullName>
        <ecNumber evidence="3">2.7.13.3</ecNumber>
    </recommendedName>
</protein>
<evidence type="ECO:0000313" key="15">
    <source>
        <dbReference type="Proteomes" id="UP000236728"/>
    </source>
</evidence>
<dbReference type="SMART" id="SM00388">
    <property type="entry name" value="HisKA"/>
    <property type="match status" value="1"/>
</dbReference>
<dbReference type="FunFam" id="3.30.565.10:FF:000006">
    <property type="entry name" value="Sensor histidine kinase WalK"/>
    <property type="match status" value="1"/>
</dbReference>
<dbReference type="PRINTS" id="PR00344">
    <property type="entry name" value="BCTRLSENSOR"/>
</dbReference>
<dbReference type="Pfam" id="PF00672">
    <property type="entry name" value="HAMP"/>
    <property type="match status" value="1"/>
</dbReference>
<dbReference type="GO" id="GO:0000155">
    <property type="term" value="F:phosphorelay sensor kinase activity"/>
    <property type="evidence" value="ECO:0007669"/>
    <property type="project" value="InterPro"/>
</dbReference>
<dbReference type="Gene3D" id="3.30.565.10">
    <property type="entry name" value="Histidine kinase-like ATPase, C-terminal domain"/>
    <property type="match status" value="1"/>
</dbReference>
<dbReference type="InterPro" id="IPR036890">
    <property type="entry name" value="HATPase_C_sf"/>
</dbReference>
<dbReference type="InterPro" id="IPR036097">
    <property type="entry name" value="HisK_dim/P_sf"/>
</dbReference>
<keyword evidence="6 11" id="KW-0812">Transmembrane</keyword>
<dbReference type="PANTHER" id="PTHR45436:SF5">
    <property type="entry name" value="SENSOR HISTIDINE KINASE TRCS"/>
    <property type="match status" value="1"/>
</dbReference>
<dbReference type="OrthoDB" id="9796330at2"/>
<dbReference type="InterPro" id="IPR050428">
    <property type="entry name" value="TCS_sensor_his_kinase"/>
</dbReference>
<dbReference type="SUPFAM" id="SSF47384">
    <property type="entry name" value="Homodimeric domain of signal transducing histidine kinase"/>
    <property type="match status" value="1"/>
</dbReference>
<evidence type="ECO:0000256" key="9">
    <source>
        <dbReference type="ARBA" id="ARBA00023012"/>
    </source>
</evidence>
<evidence type="ECO:0000256" key="6">
    <source>
        <dbReference type="ARBA" id="ARBA00022692"/>
    </source>
</evidence>
<dbReference type="CDD" id="cd06225">
    <property type="entry name" value="HAMP"/>
    <property type="match status" value="1"/>
</dbReference>
<dbReference type="RefSeq" id="WP_103931594.1">
    <property type="nucleotide sequence ID" value="NZ_FNVA01000001.1"/>
</dbReference>
<keyword evidence="8 11" id="KW-1133">Transmembrane helix</keyword>
<keyword evidence="9" id="KW-0902">Two-component regulatory system</keyword>
<dbReference type="Pfam" id="PF00512">
    <property type="entry name" value="HisKA"/>
    <property type="match status" value="1"/>
</dbReference>
<comment type="catalytic activity">
    <reaction evidence="1">
        <text>ATP + protein L-histidine = ADP + protein N-phospho-L-histidine.</text>
        <dbReference type="EC" id="2.7.13.3"/>
    </reaction>
</comment>
<dbReference type="EMBL" id="FNVA01000001">
    <property type="protein sequence ID" value="SEF64969.1"/>
    <property type="molecule type" value="Genomic_DNA"/>
</dbReference>
<dbReference type="GO" id="GO:0005886">
    <property type="term" value="C:plasma membrane"/>
    <property type="evidence" value="ECO:0007669"/>
    <property type="project" value="TreeGrafter"/>
</dbReference>
<dbReference type="InterPro" id="IPR003660">
    <property type="entry name" value="HAMP_dom"/>
</dbReference>
<evidence type="ECO:0000256" key="1">
    <source>
        <dbReference type="ARBA" id="ARBA00000085"/>
    </source>
</evidence>
<feature type="domain" description="Histidine kinase" evidence="12">
    <location>
        <begin position="246"/>
        <end position="461"/>
    </location>
</feature>
<dbReference type="Proteomes" id="UP000236728">
    <property type="component" value="Unassembled WGS sequence"/>
</dbReference>
<dbReference type="CDD" id="cd00075">
    <property type="entry name" value="HATPase"/>
    <property type="match status" value="1"/>
</dbReference>
<feature type="transmembrane region" description="Helical" evidence="11">
    <location>
        <begin position="12"/>
        <end position="34"/>
    </location>
</feature>
<evidence type="ECO:0000256" key="2">
    <source>
        <dbReference type="ARBA" id="ARBA00004370"/>
    </source>
</evidence>
<dbReference type="InterPro" id="IPR005467">
    <property type="entry name" value="His_kinase_dom"/>
</dbReference>
<feature type="domain" description="HAMP" evidence="13">
    <location>
        <begin position="185"/>
        <end position="238"/>
    </location>
</feature>
<dbReference type="SMART" id="SM00387">
    <property type="entry name" value="HATPase_c"/>
    <property type="match status" value="1"/>
</dbReference>
<evidence type="ECO:0000259" key="12">
    <source>
        <dbReference type="PROSITE" id="PS50109"/>
    </source>
</evidence>
<name>A0A1H5TQB1_9BACT</name>
<keyword evidence="7 14" id="KW-0418">Kinase</keyword>
<dbReference type="AlphaFoldDB" id="A0A1H5TQB1"/>
<dbReference type="SUPFAM" id="SSF158472">
    <property type="entry name" value="HAMP domain-like"/>
    <property type="match status" value="1"/>
</dbReference>
<dbReference type="Pfam" id="PF02518">
    <property type="entry name" value="HATPase_c"/>
    <property type="match status" value="1"/>
</dbReference>
<evidence type="ECO:0000256" key="10">
    <source>
        <dbReference type="ARBA" id="ARBA00023136"/>
    </source>
</evidence>
<evidence type="ECO:0000256" key="11">
    <source>
        <dbReference type="SAM" id="Phobius"/>
    </source>
</evidence>
<dbReference type="Gene3D" id="6.10.340.10">
    <property type="match status" value="1"/>
</dbReference>
<dbReference type="EC" id="2.7.13.3" evidence="3"/>
<dbReference type="CDD" id="cd00082">
    <property type="entry name" value="HisKA"/>
    <property type="match status" value="1"/>
</dbReference>
<evidence type="ECO:0000259" key="13">
    <source>
        <dbReference type="PROSITE" id="PS50885"/>
    </source>
</evidence>
<keyword evidence="4" id="KW-0597">Phosphoprotein</keyword>